<proteinExistence type="predicted"/>
<dbReference type="InterPro" id="IPR008538">
    <property type="entry name" value="Uma2"/>
</dbReference>
<dbReference type="RefSeq" id="WP_408648744.1">
    <property type="nucleotide sequence ID" value="NZ_JAZBJZ010000019.1"/>
</dbReference>
<dbReference type="CDD" id="cd06260">
    <property type="entry name" value="DUF820-like"/>
    <property type="match status" value="1"/>
</dbReference>
<dbReference type="SUPFAM" id="SSF52980">
    <property type="entry name" value="Restriction endonuclease-like"/>
    <property type="match status" value="1"/>
</dbReference>
<dbReference type="AlphaFoldDB" id="A0AAW9PQ47"/>
<comment type="caution">
    <text evidence="2">The sequence shown here is derived from an EMBL/GenBank/DDBJ whole genome shotgun (WGS) entry which is preliminary data.</text>
</comment>
<dbReference type="Proteomes" id="UP001333818">
    <property type="component" value="Unassembled WGS sequence"/>
</dbReference>
<sequence>MVFANSISPETILENGDKLNREEFERRYAASNIKKAELIEGIVYVASPLRFIPHGKPHSNIITWLGTYQAAIAGLEVRIEPTVRLDRDNEPQPDAVLFRLGGNAQIDSDGYITGAPELIAEIAASTVSYDLHSKKRIYERNGVKEYIVWRTLDRQIDWFILENSTYRNLEPDTAGIIRSREFKGLWLNVNALLNNDMAATLKTLQTGMAS</sequence>
<accession>A0AAW9PQ47</accession>
<reference evidence="2" key="1">
    <citation type="submission" date="2024-01" db="EMBL/GenBank/DDBJ databases">
        <title>Bank of Algae and Cyanobacteria of the Azores (BACA) strain genomes.</title>
        <authorList>
            <person name="Luz R."/>
            <person name="Cordeiro R."/>
            <person name="Fonseca A."/>
            <person name="Goncalves V."/>
        </authorList>
    </citation>
    <scope>NUCLEOTIDE SEQUENCE</scope>
    <source>
        <strain evidence="2">BACA0141</strain>
    </source>
</reference>
<dbReference type="PANTHER" id="PTHR35400">
    <property type="entry name" value="SLR1083 PROTEIN"/>
    <property type="match status" value="1"/>
</dbReference>
<evidence type="ECO:0000313" key="2">
    <source>
        <dbReference type="EMBL" id="MEE3716439.1"/>
    </source>
</evidence>
<keyword evidence="2" id="KW-0378">Hydrolase</keyword>
<name>A0AAW9PQ47_9CYAN</name>
<gene>
    <name evidence="2" type="ORF">V2H45_06755</name>
</gene>
<dbReference type="InterPro" id="IPR012296">
    <property type="entry name" value="Nuclease_put_TT1808"/>
</dbReference>
<dbReference type="EMBL" id="JAZBJZ010000019">
    <property type="protein sequence ID" value="MEE3716439.1"/>
    <property type="molecule type" value="Genomic_DNA"/>
</dbReference>
<keyword evidence="3" id="KW-1185">Reference proteome</keyword>
<evidence type="ECO:0000259" key="1">
    <source>
        <dbReference type="Pfam" id="PF05685"/>
    </source>
</evidence>
<keyword evidence="2" id="KW-0255">Endonuclease</keyword>
<dbReference type="GO" id="GO:0004519">
    <property type="term" value="F:endonuclease activity"/>
    <property type="evidence" value="ECO:0007669"/>
    <property type="project" value="UniProtKB-KW"/>
</dbReference>
<dbReference type="InterPro" id="IPR011335">
    <property type="entry name" value="Restrct_endonuc-II-like"/>
</dbReference>
<dbReference type="Pfam" id="PF05685">
    <property type="entry name" value="Uma2"/>
    <property type="match status" value="1"/>
</dbReference>
<evidence type="ECO:0000313" key="3">
    <source>
        <dbReference type="Proteomes" id="UP001333818"/>
    </source>
</evidence>
<organism evidence="2 3">
    <name type="scientific">Tumidithrix elongata BACA0141</name>
    <dbReference type="NCBI Taxonomy" id="2716417"/>
    <lineage>
        <taxon>Bacteria</taxon>
        <taxon>Bacillati</taxon>
        <taxon>Cyanobacteriota</taxon>
        <taxon>Cyanophyceae</taxon>
        <taxon>Pseudanabaenales</taxon>
        <taxon>Pseudanabaenaceae</taxon>
        <taxon>Tumidithrix</taxon>
        <taxon>Tumidithrix elongata</taxon>
    </lineage>
</organism>
<protein>
    <submittedName>
        <fullName evidence="2">Uma2 family endonuclease</fullName>
    </submittedName>
</protein>
<keyword evidence="2" id="KW-0540">Nuclease</keyword>
<dbReference type="Gene3D" id="3.90.1570.10">
    <property type="entry name" value="tt1808, chain A"/>
    <property type="match status" value="1"/>
</dbReference>
<dbReference type="PANTHER" id="PTHR35400:SF3">
    <property type="entry name" value="SLL1072 PROTEIN"/>
    <property type="match status" value="1"/>
</dbReference>
<feature type="domain" description="Putative restriction endonuclease" evidence="1">
    <location>
        <begin position="22"/>
        <end position="189"/>
    </location>
</feature>